<evidence type="ECO:0000259" key="2">
    <source>
        <dbReference type="PROSITE" id="PS51168"/>
    </source>
</evidence>
<dbReference type="GO" id="GO:0046417">
    <property type="term" value="P:chorismate metabolic process"/>
    <property type="evidence" value="ECO:0007669"/>
    <property type="project" value="InterPro"/>
</dbReference>
<protein>
    <recommendedName>
        <fullName evidence="2">Chorismate mutase domain-containing protein</fullName>
    </recommendedName>
</protein>
<gene>
    <name evidence="3" type="ORF">METZ01_LOCUS81852</name>
</gene>
<dbReference type="GO" id="GO:0004106">
    <property type="term" value="F:chorismate mutase activity"/>
    <property type="evidence" value="ECO:0007669"/>
    <property type="project" value="InterPro"/>
</dbReference>
<dbReference type="SMART" id="SM00830">
    <property type="entry name" value="CM_2"/>
    <property type="match status" value="1"/>
</dbReference>
<dbReference type="InterPro" id="IPR036263">
    <property type="entry name" value="Chorismate_II_sf"/>
</dbReference>
<dbReference type="InterPro" id="IPR051331">
    <property type="entry name" value="Chorismate_mutase-related"/>
</dbReference>
<proteinExistence type="predicted"/>
<evidence type="ECO:0000313" key="3">
    <source>
        <dbReference type="EMBL" id="SVA28998.1"/>
    </source>
</evidence>
<dbReference type="SUPFAM" id="SSF48600">
    <property type="entry name" value="Chorismate mutase II"/>
    <property type="match status" value="1"/>
</dbReference>
<dbReference type="PROSITE" id="PS51168">
    <property type="entry name" value="CHORISMATE_MUT_2"/>
    <property type="match status" value="1"/>
</dbReference>
<dbReference type="GO" id="GO:0009697">
    <property type="term" value="P:salicylic acid biosynthetic process"/>
    <property type="evidence" value="ECO:0007669"/>
    <property type="project" value="TreeGrafter"/>
</dbReference>
<name>A0A381UMY9_9ZZZZ</name>
<accession>A0A381UMY9</accession>
<dbReference type="InterPro" id="IPR036979">
    <property type="entry name" value="CM_dom_sf"/>
</dbReference>
<dbReference type="Gene3D" id="1.20.59.10">
    <property type="entry name" value="Chorismate mutase"/>
    <property type="match status" value="1"/>
</dbReference>
<feature type="domain" description="Chorismate mutase" evidence="2">
    <location>
        <begin position="4"/>
        <end position="94"/>
    </location>
</feature>
<dbReference type="PANTHER" id="PTHR38041">
    <property type="entry name" value="CHORISMATE MUTASE"/>
    <property type="match status" value="1"/>
</dbReference>
<sequence length="97" mass="11914">MEIFMKYQNMDELRKDINLLDNELLSLFDKRFNLIKDAAFLKSNFKELRDNERIEEVIKRMREKSSTVDLSEDLIEDLWRYIIELSIKYETEIFNKK</sequence>
<keyword evidence="1" id="KW-0413">Isomerase</keyword>
<organism evidence="3">
    <name type="scientific">marine metagenome</name>
    <dbReference type="NCBI Taxonomy" id="408172"/>
    <lineage>
        <taxon>unclassified sequences</taxon>
        <taxon>metagenomes</taxon>
        <taxon>ecological metagenomes</taxon>
    </lineage>
</organism>
<dbReference type="AlphaFoldDB" id="A0A381UMY9"/>
<reference evidence="3" key="1">
    <citation type="submission" date="2018-05" db="EMBL/GenBank/DDBJ databases">
        <authorList>
            <person name="Lanie J.A."/>
            <person name="Ng W.-L."/>
            <person name="Kazmierczak K.M."/>
            <person name="Andrzejewski T.M."/>
            <person name="Davidsen T.M."/>
            <person name="Wayne K.J."/>
            <person name="Tettelin H."/>
            <person name="Glass J.I."/>
            <person name="Rusch D."/>
            <person name="Podicherti R."/>
            <person name="Tsui H.-C.T."/>
            <person name="Winkler M.E."/>
        </authorList>
    </citation>
    <scope>NUCLEOTIDE SEQUENCE</scope>
</reference>
<evidence type="ECO:0000256" key="1">
    <source>
        <dbReference type="ARBA" id="ARBA00023235"/>
    </source>
</evidence>
<dbReference type="PANTHER" id="PTHR38041:SF1">
    <property type="entry name" value="CHORISMATE MUTASE"/>
    <property type="match status" value="1"/>
</dbReference>
<dbReference type="Pfam" id="PF01817">
    <property type="entry name" value="CM_2"/>
    <property type="match status" value="1"/>
</dbReference>
<dbReference type="InterPro" id="IPR002701">
    <property type="entry name" value="CM_II_prokaryot"/>
</dbReference>
<dbReference type="EMBL" id="UINC01006679">
    <property type="protein sequence ID" value="SVA28998.1"/>
    <property type="molecule type" value="Genomic_DNA"/>
</dbReference>